<dbReference type="HOGENOM" id="CLU_1862412_0_0_7"/>
<dbReference type="RefSeq" id="WP_014658679.1">
    <property type="nucleotide sequence ID" value="NC_017735.1"/>
</dbReference>
<dbReference type="AlphaFoldDB" id="I0EQD1"/>
<dbReference type="Proteomes" id="UP000005013">
    <property type="component" value="Chromosome"/>
</dbReference>
<proteinExistence type="predicted"/>
<dbReference type="OrthoDB" id="9831169at2"/>
<dbReference type="PATRIC" id="fig|1163745.3.peg.128"/>
<name>I0EQD1_HELCM</name>
<reference evidence="1 2" key="1">
    <citation type="journal article" date="2013" name="PLoS ONE">
        <title>Sequence Divergence and Conservation in Genomes ofHelicobacter cetorum Strains from a Dolphin and a Whale.</title>
        <authorList>
            <person name="Kersulyte D."/>
            <person name="Rossi M."/>
            <person name="Berg D.E."/>
        </authorList>
    </citation>
    <scope>NUCLEOTIDE SEQUENCE [LARGE SCALE GENOMIC DNA]</scope>
    <source>
        <strain evidence="1 2">MIT 99-5656</strain>
    </source>
</reference>
<evidence type="ECO:0000313" key="2">
    <source>
        <dbReference type="Proteomes" id="UP000005013"/>
    </source>
</evidence>
<accession>I0EQD1</accession>
<sequence length="137" mass="15700">MGKLRAFVYKVKTERDLFTKPLDEVLINMAGKLDSDSPASDARILNSGNKREISIWFDSIEYRNEFLKDGIPVGCVCFLLAKDLDFMMIEDKEKKMLNRSELSDKWHPKIPSHCVFLSKENILIMEKGGKSATINEL</sequence>
<dbReference type="KEGG" id="hcm:HCD_00590"/>
<evidence type="ECO:0000313" key="1">
    <source>
        <dbReference type="EMBL" id="AFI05150.1"/>
    </source>
</evidence>
<gene>
    <name evidence="1" type="ordered locus">HCD_00590</name>
</gene>
<keyword evidence="2" id="KW-1185">Reference proteome</keyword>
<organism evidence="1 2">
    <name type="scientific">Helicobacter cetorum (strain ATCC BAA-540 / CCUG 52418 / MIT 99-5656)</name>
    <dbReference type="NCBI Taxonomy" id="1163745"/>
    <lineage>
        <taxon>Bacteria</taxon>
        <taxon>Pseudomonadati</taxon>
        <taxon>Campylobacterota</taxon>
        <taxon>Epsilonproteobacteria</taxon>
        <taxon>Campylobacterales</taxon>
        <taxon>Helicobacteraceae</taxon>
        <taxon>Helicobacter</taxon>
    </lineage>
</organism>
<dbReference type="STRING" id="1163745.HCD_00590"/>
<dbReference type="EMBL" id="CP003481">
    <property type="protein sequence ID" value="AFI05150.1"/>
    <property type="molecule type" value="Genomic_DNA"/>
</dbReference>
<protein>
    <submittedName>
        <fullName evidence="1">Uncharacterized protein</fullName>
    </submittedName>
</protein>